<dbReference type="EMBL" id="QKVK01000003">
    <property type="protein sequence ID" value="PZF77416.1"/>
    <property type="molecule type" value="Genomic_DNA"/>
</dbReference>
<dbReference type="InterPro" id="IPR014729">
    <property type="entry name" value="Rossmann-like_a/b/a_fold"/>
</dbReference>
<evidence type="ECO:0000313" key="9">
    <source>
        <dbReference type="EMBL" id="PZF77416.1"/>
    </source>
</evidence>
<dbReference type="SUPFAM" id="SSF52374">
    <property type="entry name" value="Nucleotidylyl transferase"/>
    <property type="match status" value="1"/>
</dbReference>
<reference evidence="10" key="1">
    <citation type="submission" date="2018-06" db="EMBL/GenBank/DDBJ databases">
        <title>Aestuariibacter litoralis strain KCTC 52945T.</title>
        <authorList>
            <person name="Li X."/>
            <person name="Salam N."/>
            <person name="Li J.-L."/>
            <person name="Chen Y.-M."/>
            <person name="Yang Z.-W."/>
            <person name="Zhang L.-Y."/>
            <person name="Han M.-X."/>
            <person name="Xiao M."/>
            <person name="Li W.-J."/>
        </authorList>
    </citation>
    <scope>NUCLEOTIDE SEQUENCE [LARGE SCALE GENOMIC DNA]</scope>
    <source>
        <strain evidence="10">KCTC 52945</strain>
    </source>
</reference>
<dbReference type="RefSeq" id="WP_111197850.1">
    <property type="nucleotide sequence ID" value="NZ_QKVK01000003.1"/>
</dbReference>
<dbReference type="InterPro" id="IPR001412">
    <property type="entry name" value="aa-tRNA-synth_I_CS"/>
</dbReference>
<dbReference type="NCBIfam" id="NF004315">
    <property type="entry name" value="PRK05710.1-4"/>
    <property type="match status" value="1"/>
</dbReference>
<evidence type="ECO:0000256" key="6">
    <source>
        <dbReference type="ARBA" id="ARBA00023146"/>
    </source>
</evidence>
<accession>A0A2W2BVB1</accession>
<sequence length="261" mass="29398">MHRPVFRFAPSPNGFLHLGHAYSALLNARMASEAGGRLLLRIEDTDQTRSRPEFVQAIFEDLAWLGLDWEEPVRIQSQHFADYEANLARLWEMSAIYPCFCSRKTALGHALPTCDPDGQPHYGGFCRALRRSEAERRVTRGDTHGWRLDMERLGDGEARQWGDAMIAKRRVGSSYHIAVVTDDALQGVTLVVRGQDIEPATPLHKLLQRLLALPTPHYLHHQLIRDSAGQKLSKSLDSTSLRQLRAAGTTAEDIRRKLGFA</sequence>
<comment type="caution">
    <text evidence="9">The sequence shown here is derived from an EMBL/GenBank/DDBJ whole genome shotgun (WGS) entry which is preliminary data.</text>
</comment>
<keyword evidence="5 7" id="KW-0067">ATP-binding</keyword>
<protein>
    <submittedName>
        <fullName evidence="9">tRNA glutamyl-Q(34) synthetase GluQRS</fullName>
    </submittedName>
</protein>
<dbReference type="InterPro" id="IPR020058">
    <property type="entry name" value="Glu/Gln-tRNA-synth_Ib_cat-dom"/>
</dbReference>
<gene>
    <name evidence="9" type="ORF">DK847_08835</name>
</gene>
<dbReference type="InterPro" id="IPR000924">
    <property type="entry name" value="Glu/Gln-tRNA-synth"/>
</dbReference>
<keyword evidence="1 7" id="KW-0436">Ligase</keyword>
<dbReference type="AlphaFoldDB" id="A0A2W2BVB1"/>
<dbReference type="GO" id="GO:0006424">
    <property type="term" value="P:glutamyl-tRNA aminoacylation"/>
    <property type="evidence" value="ECO:0007669"/>
    <property type="project" value="TreeGrafter"/>
</dbReference>
<dbReference type="Proteomes" id="UP000248795">
    <property type="component" value="Unassembled WGS sequence"/>
</dbReference>
<dbReference type="Pfam" id="PF00749">
    <property type="entry name" value="tRNA-synt_1c"/>
    <property type="match status" value="1"/>
</dbReference>
<evidence type="ECO:0000313" key="10">
    <source>
        <dbReference type="Proteomes" id="UP000248795"/>
    </source>
</evidence>
<evidence type="ECO:0000256" key="5">
    <source>
        <dbReference type="ARBA" id="ARBA00022840"/>
    </source>
</evidence>
<name>A0A2W2BVB1_9HYPH</name>
<evidence type="ECO:0000256" key="3">
    <source>
        <dbReference type="ARBA" id="ARBA00022741"/>
    </source>
</evidence>
<keyword evidence="6 7" id="KW-0030">Aminoacyl-tRNA synthetase</keyword>
<keyword evidence="4" id="KW-0862">Zinc</keyword>
<evidence type="ECO:0000256" key="1">
    <source>
        <dbReference type="ARBA" id="ARBA00022598"/>
    </source>
</evidence>
<evidence type="ECO:0000259" key="8">
    <source>
        <dbReference type="Pfam" id="PF00749"/>
    </source>
</evidence>
<keyword evidence="7" id="KW-0648">Protein biosynthesis</keyword>
<dbReference type="GO" id="GO:0005524">
    <property type="term" value="F:ATP binding"/>
    <property type="evidence" value="ECO:0007669"/>
    <property type="project" value="UniProtKB-KW"/>
</dbReference>
<dbReference type="PANTHER" id="PTHR43311">
    <property type="entry name" value="GLUTAMATE--TRNA LIGASE"/>
    <property type="match status" value="1"/>
</dbReference>
<comment type="similarity">
    <text evidence="7">Belongs to the class-I aminoacyl-tRNA synthetase family.</text>
</comment>
<dbReference type="GO" id="GO:0004818">
    <property type="term" value="F:glutamate-tRNA ligase activity"/>
    <property type="evidence" value="ECO:0007669"/>
    <property type="project" value="TreeGrafter"/>
</dbReference>
<feature type="domain" description="Glutamyl/glutaminyl-tRNA synthetase class Ib catalytic" evidence="8">
    <location>
        <begin position="7"/>
        <end position="249"/>
    </location>
</feature>
<dbReference type="PROSITE" id="PS00178">
    <property type="entry name" value="AA_TRNA_LIGASE_I"/>
    <property type="match status" value="1"/>
</dbReference>
<evidence type="ECO:0000256" key="4">
    <source>
        <dbReference type="ARBA" id="ARBA00022833"/>
    </source>
</evidence>
<organism evidence="9 10">
    <name type="scientific">Aestuariivirga litoralis</name>
    <dbReference type="NCBI Taxonomy" id="2650924"/>
    <lineage>
        <taxon>Bacteria</taxon>
        <taxon>Pseudomonadati</taxon>
        <taxon>Pseudomonadota</taxon>
        <taxon>Alphaproteobacteria</taxon>
        <taxon>Hyphomicrobiales</taxon>
        <taxon>Aestuariivirgaceae</taxon>
        <taxon>Aestuariivirga</taxon>
    </lineage>
</organism>
<keyword evidence="2" id="KW-0479">Metal-binding</keyword>
<dbReference type="PRINTS" id="PR00987">
    <property type="entry name" value="TRNASYNTHGLU"/>
</dbReference>
<dbReference type="PANTHER" id="PTHR43311:SF1">
    <property type="entry name" value="GLUTAMYL-Q TRNA(ASP) SYNTHETASE"/>
    <property type="match status" value="1"/>
</dbReference>
<dbReference type="InterPro" id="IPR049940">
    <property type="entry name" value="GluQ/Sye"/>
</dbReference>
<keyword evidence="10" id="KW-1185">Reference proteome</keyword>
<evidence type="ECO:0000256" key="7">
    <source>
        <dbReference type="RuleBase" id="RU363037"/>
    </source>
</evidence>
<proteinExistence type="inferred from homology"/>
<dbReference type="Gene3D" id="3.40.50.620">
    <property type="entry name" value="HUPs"/>
    <property type="match status" value="1"/>
</dbReference>
<keyword evidence="3 7" id="KW-0547">Nucleotide-binding</keyword>
<dbReference type="GO" id="GO:0005829">
    <property type="term" value="C:cytosol"/>
    <property type="evidence" value="ECO:0007669"/>
    <property type="project" value="TreeGrafter"/>
</dbReference>
<evidence type="ECO:0000256" key="2">
    <source>
        <dbReference type="ARBA" id="ARBA00022723"/>
    </source>
</evidence>